<feature type="transmembrane region" description="Helical" evidence="6">
    <location>
        <begin position="163"/>
        <end position="181"/>
    </location>
</feature>
<evidence type="ECO:0000313" key="9">
    <source>
        <dbReference type="Proteomes" id="UP000198412"/>
    </source>
</evidence>
<dbReference type="Pfam" id="PF00884">
    <property type="entry name" value="Sulfatase"/>
    <property type="match status" value="1"/>
</dbReference>
<dbReference type="Gene3D" id="3.40.720.10">
    <property type="entry name" value="Alkaline Phosphatase, subunit A"/>
    <property type="match status" value="1"/>
</dbReference>
<evidence type="ECO:0000259" key="7">
    <source>
        <dbReference type="Pfam" id="PF00884"/>
    </source>
</evidence>
<dbReference type="EMBL" id="FZNX01000005">
    <property type="protein sequence ID" value="SNR72679.1"/>
    <property type="molecule type" value="Genomic_DNA"/>
</dbReference>
<dbReference type="InterPro" id="IPR011990">
    <property type="entry name" value="TPR-like_helical_dom_sf"/>
</dbReference>
<evidence type="ECO:0000313" key="8">
    <source>
        <dbReference type="EMBL" id="SNR72679.1"/>
    </source>
</evidence>
<dbReference type="OrthoDB" id="9777768at2"/>
<feature type="domain" description="Sulfatase N-terminal" evidence="7">
    <location>
        <begin position="246"/>
        <end position="532"/>
    </location>
</feature>
<dbReference type="CDD" id="cd16015">
    <property type="entry name" value="LTA_synthase"/>
    <property type="match status" value="1"/>
</dbReference>
<keyword evidence="2" id="KW-1003">Cell membrane</keyword>
<evidence type="ECO:0000256" key="2">
    <source>
        <dbReference type="ARBA" id="ARBA00022475"/>
    </source>
</evidence>
<keyword evidence="9" id="KW-1185">Reference proteome</keyword>
<feature type="transmembrane region" description="Helical" evidence="6">
    <location>
        <begin position="57"/>
        <end position="77"/>
    </location>
</feature>
<dbReference type="PANTHER" id="PTHR47371:SF3">
    <property type="entry name" value="PHOSPHOGLYCEROL TRANSFERASE I"/>
    <property type="match status" value="1"/>
</dbReference>
<dbReference type="AlphaFoldDB" id="A0A238YQG5"/>
<feature type="transmembrane region" description="Helical" evidence="6">
    <location>
        <begin position="12"/>
        <end position="37"/>
    </location>
</feature>
<comment type="subcellular location">
    <subcellularLocation>
        <location evidence="1">Cell membrane</location>
        <topology evidence="1">Multi-pass membrane protein</topology>
    </subcellularLocation>
</comment>
<evidence type="ECO:0000256" key="3">
    <source>
        <dbReference type="ARBA" id="ARBA00022692"/>
    </source>
</evidence>
<dbReference type="GO" id="GO:0005886">
    <property type="term" value="C:plasma membrane"/>
    <property type="evidence" value="ECO:0007669"/>
    <property type="project" value="UniProtKB-SubCell"/>
</dbReference>
<protein>
    <submittedName>
        <fullName evidence="8">Sulfatase</fullName>
    </submittedName>
</protein>
<keyword evidence="3 6" id="KW-0812">Transmembrane</keyword>
<dbReference type="InterPro" id="IPR050448">
    <property type="entry name" value="OpgB/LTA_synthase_biosynth"/>
</dbReference>
<accession>A0A238YQG5</accession>
<evidence type="ECO:0000256" key="6">
    <source>
        <dbReference type="SAM" id="Phobius"/>
    </source>
</evidence>
<dbReference type="SUPFAM" id="SSF53649">
    <property type="entry name" value="Alkaline phosphatase-like"/>
    <property type="match status" value="1"/>
</dbReference>
<feature type="transmembrane region" description="Helical" evidence="6">
    <location>
        <begin position="135"/>
        <end position="156"/>
    </location>
</feature>
<organism evidence="8 9">
    <name type="scientific">Lutibacter flavus</name>
    <dbReference type="NCBI Taxonomy" id="691689"/>
    <lineage>
        <taxon>Bacteria</taxon>
        <taxon>Pseudomonadati</taxon>
        <taxon>Bacteroidota</taxon>
        <taxon>Flavobacteriia</taxon>
        <taxon>Flavobacteriales</taxon>
        <taxon>Flavobacteriaceae</taxon>
        <taxon>Lutibacter</taxon>
    </lineage>
</organism>
<reference evidence="9" key="1">
    <citation type="submission" date="2017-06" db="EMBL/GenBank/DDBJ databases">
        <authorList>
            <person name="Varghese N."/>
            <person name="Submissions S."/>
        </authorList>
    </citation>
    <scope>NUCLEOTIDE SEQUENCE [LARGE SCALE GENOMIC DNA]</scope>
    <source>
        <strain evidence="9">DSM 27993</strain>
    </source>
</reference>
<keyword evidence="5 6" id="KW-0472">Membrane</keyword>
<evidence type="ECO:0000256" key="5">
    <source>
        <dbReference type="ARBA" id="ARBA00023136"/>
    </source>
</evidence>
<proteinExistence type="predicted"/>
<evidence type="ECO:0000256" key="1">
    <source>
        <dbReference type="ARBA" id="ARBA00004651"/>
    </source>
</evidence>
<dbReference type="SUPFAM" id="SSF48452">
    <property type="entry name" value="TPR-like"/>
    <property type="match status" value="1"/>
</dbReference>
<evidence type="ECO:0000256" key="4">
    <source>
        <dbReference type="ARBA" id="ARBA00022989"/>
    </source>
</evidence>
<dbReference type="RefSeq" id="WP_089378971.1">
    <property type="nucleotide sequence ID" value="NZ_FZNX01000005.1"/>
</dbReference>
<feature type="transmembrane region" description="Helical" evidence="6">
    <location>
        <begin position="84"/>
        <end position="105"/>
    </location>
</feature>
<dbReference type="InterPro" id="IPR000917">
    <property type="entry name" value="Sulfatase_N"/>
</dbReference>
<dbReference type="Proteomes" id="UP000198412">
    <property type="component" value="Unassembled WGS sequence"/>
</dbReference>
<sequence>MKLKLSKEHFQKYFYLIIALIVTFWIISIFEFYLTFSNGVKTPNYFPTIAFKFLNDFWTGLLIGLLLFPIFFLISLISEKFAKGFTSILLIFVILIQVGLVKYSLTTLLNLGADILGYSFDDASMTVSSSESMSFLYFLPFIGISFVLFGLNYVFYKFVNGKQMLAISVISVLLFGSIKLVNSDSADDNYQNKIYYLATDVIRFKFEQNSANSYNLSGRSDYPFLKPFKESKDVLGSFFNIQEEKPNIVIIMVEGLGSEFVAGNDYSGFTPFIDSLIPESLYWENFVSTTGRTFGIVPSLLGSLPFGEKGFLEITQSPSHTSLISILKANGYTTSFYAGHQTSFDRVINFLEYNGIDNVIDENKFGAEYEKTKANSEGYSWGYPDAEIYKKALSTLDGKKLPRLDIVMTLSNHEPFIFPLKDNYIAKVDSILNSNRNFGKPKEDFKLNSDIFASLLYTDNSLADFMHSYSLREEYNNTIFIITGDHRLIPITQKDKLCRFHVPFLIYSPLLKKAEKFKSISSHWDVTPSLLSFLMNNYKFNKLVETAWMSQGIDTAKSFRNIHKIPIMRYKGNINDYIYKDYLYSDGDLYKIDENFGTVKVKEDKLLKIISDSLKEFKRINSYITKSNKIFPDSLNIYIQPRMKFSKEELLTIDKLVKGLNFDQTFSLARELAFNKKYITVRLLCDYILNEIPYHADARTLKGRTFAWEQNYEKAEIELLNVIKRSPYYDDGYLALLDLYWWSNQDEKSINITKQAIENGIINSDISFKLAKAYQRLNNLEESKMIMDSISRIHPENVDYKSFKQSLE</sequence>
<dbReference type="PANTHER" id="PTHR47371">
    <property type="entry name" value="LIPOTEICHOIC ACID SYNTHASE"/>
    <property type="match status" value="1"/>
</dbReference>
<keyword evidence="4 6" id="KW-1133">Transmembrane helix</keyword>
<dbReference type="Gene3D" id="1.25.40.10">
    <property type="entry name" value="Tetratricopeptide repeat domain"/>
    <property type="match status" value="1"/>
</dbReference>
<name>A0A238YQG5_9FLAO</name>
<gene>
    <name evidence="8" type="ORF">SAMN04488111_2684</name>
</gene>
<dbReference type="InterPro" id="IPR017850">
    <property type="entry name" value="Alkaline_phosphatase_core_sf"/>
</dbReference>